<keyword evidence="3" id="KW-1185">Reference proteome</keyword>
<feature type="compositionally biased region" description="Basic and acidic residues" evidence="1">
    <location>
        <begin position="354"/>
        <end position="364"/>
    </location>
</feature>
<reference evidence="2" key="1">
    <citation type="journal article" date="2023" name="G3 (Bethesda)">
        <title>A reference genome for the long-term kleptoplast-retaining sea slug Elysia crispata morphotype clarki.</title>
        <authorList>
            <person name="Eastman K.E."/>
            <person name="Pendleton A.L."/>
            <person name="Shaikh M.A."/>
            <person name="Suttiyut T."/>
            <person name="Ogas R."/>
            <person name="Tomko P."/>
            <person name="Gavelis G."/>
            <person name="Widhalm J.R."/>
            <person name="Wisecaver J.H."/>
        </authorList>
    </citation>
    <scope>NUCLEOTIDE SEQUENCE</scope>
    <source>
        <strain evidence="2">ECLA1</strain>
    </source>
</reference>
<feature type="region of interest" description="Disordered" evidence="1">
    <location>
        <begin position="98"/>
        <end position="130"/>
    </location>
</feature>
<sequence>MATVQRPRFPRIDKNPFQSYNDSNAVSSKHHRLPGAKTDLPGIGSYVIDSPEDKNMGVRQQCLRYQESHRGIIRAKIESLPDIPKRCHLKSVPVVTLKDTPTATGNPDNLGKDTPPGSVTPDEMINGKTRGRRDRRPFQHFMSREIGAKIPPPQEELVSRSPIGRLSHCSPTMQQSGASITGFGVRKPKTSGGDFGNFRKEYTNLSVNLELAEPDHVTCKATERELDSQVDYRRQLTFYLTPLKANGQVRDSKEGIRNSNGEIDATDSSLRNIPKDKIGSSTRHQIWASNLRLGELLIQQNKSTPGLKRKLAASRNRSMETLATNSNVKVTSQTCRTSRPFIYGSPLNRFRSVKRDRGKAHANDEGDVESGDNSDSEEEEAWLSMVDTPLIENSVYDRYANVKLPRSRVQPTGIART</sequence>
<organism evidence="2 3">
    <name type="scientific">Elysia crispata</name>
    <name type="common">lettuce slug</name>
    <dbReference type="NCBI Taxonomy" id="231223"/>
    <lineage>
        <taxon>Eukaryota</taxon>
        <taxon>Metazoa</taxon>
        <taxon>Spiralia</taxon>
        <taxon>Lophotrochozoa</taxon>
        <taxon>Mollusca</taxon>
        <taxon>Gastropoda</taxon>
        <taxon>Heterobranchia</taxon>
        <taxon>Euthyneura</taxon>
        <taxon>Panpulmonata</taxon>
        <taxon>Sacoglossa</taxon>
        <taxon>Placobranchoidea</taxon>
        <taxon>Plakobranchidae</taxon>
        <taxon>Elysia</taxon>
    </lineage>
</organism>
<protein>
    <submittedName>
        <fullName evidence="2">Uncharacterized protein</fullName>
    </submittedName>
</protein>
<dbReference type="AlphaFoldDB" id="A0AAE1E4D4"/>
<gene>
    <name evidence="2" type="ORF">RRG08_045961</name>
</gene>
<evidence type="ECO:0000313" key="2">
    <source>
        <dbReference type="EMBL" id="KAK3792418.1"/>
    </source>
</evidence>
<dbReference type="EMBL" id="JAWDGP010001377">
    <property type="protein sequence ID" value="KAK3792418.1"/>
    <property type="molecule type" value="Genomic_DNA"/>
</dbReference>
<evidence type="ECO:0000256" key="1">
    <source>
        <dbReference type="SAM" id="MobiDB-lite"/>
    </source>
</evidence>
<feature type="compositionally biased region" description="Polar residues" evidence="1">
    <location>
        <begin position="16"/>
        <end position="27"/>
    </location>
</feature>
<name>A0AAE1E4D4_9GAST</name>
<feature type="region of interest" description="Disordered" evidence="1">
    <location>
        <begin position="354"/>
        <end position="383"/>
    </location>
</feature>
<accession>A0AAE1E4D4</accession>
<feature type="compositionally biased region" description="Acidic residues" evidence="1">
    <location>
        <begin position="365"/>
        <end position="381"/>
    </location>
</feature>
<dbReference type="Proteomes" id="UP001283361">
    <property type="component" value="Unassembled WGS sequence"/>
</dbReference>
<feature type="region of interest" description="Disordered" evidence="1">
    <location>
        <begin position="1"/>
        <end position="38"/>
    </location>
</feature>
<proteinExistence type="predicted"/>
<evidence type="ECO:0000313" key="3">
    <source>
        <dbReference type="Proteomes" id="UP001283361"/>
    </source>
</evidence>
<comment type="caution">
    <text evidence="2">The sequence shown here is derived from an EMBL/GenBank/DDBJ whole genome shotgun (WGS) entry which is preliminary data.</text>
</comment>